<accession>A0A7G8PS72</accession>
<feature type="domain" description="DUF2207" evidence="3">
    <location>
        <begin position="45"/>
        <end position="199"/>
    </location>
</feature>
<feature type="compositionally biased region" description="Gly residues" evidence="1">
    <location>
        <begin position="565"/>
        <end position="583"/>
    </location>
</feature>
<evidence type="ECO:0000313" key="6">
    <source>
        <dbReference type="Proteomes" id="UP000515514"/>
    </source>
</evidence>
<dbReference type="Pfam" id="PF20990">
    <property type="entry name" value="DUF2207_C"/>
    <property type="match status" value="1"/>
</dbReference>
<name>A0A7G8PS72_9FLAO</name>
<dbReference type="KEGG" id="alti:ALE3EI_0610"/>
<evidence type="ECO:0000313" key="5">
    <source>
        <dbReference type="EMBL" id="QNJ97188.1"/>
    </source>
</evidence>
<dbReference type="InterPro" id="IPR018702">
    <property type="entry name" value="DUF2207"/>
</dbReference>
<evidence type="ECO:0000259" key="4">
    <source>
        <dbReference type="Pfam" id="PF20990"/>
    </source>
</evidence>
<evidence type="ECO:0000256" key="2">
    <source>
        <dbReference type="SAM" id="Phobius"/>
    </source>
</evidence>
<feature type="transmembrane region" description="Helical" evidence="2">
    <location>
        <begin position="441"/>
        <end position="458"/>
    </location>
</feature>
<sequence length="583" mass="65771">MKQKPKAERILKWIFHNFKVRSIKGILITLFIISAIPLGYSQGFSVENYSVEIHISPKGYFDVVERYDITFSQYKHGIYRDIQTSYTIDDIEGKPEKRDIKISNVEVPNHIFETSGAFARKLEGYLRIKIGDPNKTIIGPQHYEIRYRVSNAFLYEEDATLFYWNIKPTNWMATFKAVQFTIFLPENSAVGMDDCFVYSGVYGTTALSEDFDINMSNGQFAGASFPNVRSNYGDSVTVLIKLPPGSIKVIKPFWPFWTDYGWTLILGLLILGFYFTWRKYGRDERVTTTVSYYPPENLDPAMAGFLINDSEDSTDLIALIPYWGSKGYIKMEEIDKKGWLAKDDTRITKLRDLPPNSPDYELKFFNGLFGHGTRDEVLISSLKDKFYTIMNSAKVKLKNAAQRYYEPESKSVQTRTGCSLVVLIVLFTPLLLYMWGLMAAVAMFVCGVILLIFNIFMIKKNKKGDRIFSELKGFKQFIKTAEENKLKMLISESPVYFESTMGYALAFGAFNSWAKKFEALSVNPPEWYSTTSPGIYNMHSFSNSFSSAISSTRSTMVSAPSSSGSSGGGSSGGGFGGGGGGSW</sequence>
<dbReference type="EMBL" id="CP052909">
    <property type="protein sequence ID" value="QNJ97188.1"/>
    <property type="molecule type" value="Genomic_DNA"/>
</dbReference>
<organism evidence="5 6">
    <name type="scientific">Constantimarinum furrinae</name>
    <dbReference type="NCBI Taxonomy" id="2562285"/>
    <lineage>
        <taxon>Bacteria</taxon>
        <taxon>Pseudomonadati</taxon>
        <taxon>Bacteroidota</taxon>
        <taxon>Flavobacteriia</taxon>
        <taxon>Flavobacteriales</taxon>
        <taxon>Flavobacteriaceae</taxon>
        <taxon>Altibacter/Constantimarinum group</taxon>
        <taxon>Constantimarinum</taxon>
    </lineage>
</organism>
<keyword evidence="2" id="KW-0812">Transmembrane</keyword>
<protein>
    <submittedName>
        <fullName evidence="5">Membrane protein</fullName>
    </submittedName>
</protein>
<dbReference type="AlphaFoldDB" id="A0A7G8PS72"/>
<feature type="domain" description="Predicted membrane protein YciQ-like C-terminal" evidence="4">
    <location>
        <begin position="292"/>
        <end position="517"/>
    </location>
</feature>
<feature type="transmembrane region" description="Helical" evidence="2">
    <location>
        <begin position="260"/>
        <end position="277"/>
    </location>
</feature>
<reference evidence="5 6" key="1">
    <citation type="submission" date="2020-04" db="EMBL/GenBank/DDBJ databases">
        <title>Genome sequence of Altibacter aquimarinus strain ALE3EI.</title>
        <authorList>
            <person name="Oh H.-M."/>
            <person name="Jang D."/>
        </authorList>
    </citation>
    <scope>NUCLEOTIDE SEQUENCE [LARGE SCALE GENOMIC DNA]</scope>
    <source>
        <strain evidence="5 6">ALE3EI</strain>
    </source>
</reference>
<evidence type="ECO:0000259" key="3">
    <source>
        <dbReference type="Pfam" id="PF09972"/>
    </source>
</evidence>
<keyword evidence="2" id="KW-1133">Transmembrane helix</keyword>
<proteinExistence type="predicted"/>
<keyword evidence="2" id="KW-0472">Membrane</keyword>
<gene>
    <name evidence="5" type="ORF">ALE3EI_0610</name>
</gene>
<dbReference type="Proteomes" id="UP000515514">
    <property type="component" value="Chromosome"/>
</dbReference>
<feature type="transmembrane region" description="Helical" evidence="2">
    <location>
        <begin position="21"/>
        <end position="40"/>
    </location>
</feature>
<feature type="region of interest" description="Disordered" evidence="1">
    <location>
        <begin position="558"/>
        <end position="583"/>
    </location>
</feature>
<dbReference type="Pfam" id="PF09972">
    <property type="entry name" value="DUF2207"/>
    <property type="match status" value="1"/>
</dbReference>
<evidence type="ECO:0000256" key="1">
    <source>
        <dbReference type="SAM" id="MobiDB-lite"/>
    </source>
</evidence>
<dbReference type="InterPro" id="IPR048389">
    <property type="entry name" value="YciQ-like_C"/>
</dbReference>
<feature type="transmembrane region" description="Helical" evidence="2">
    <location>
        <begin position="417"/>
        <end position="435"/>
    </location>
</feature>
<keyword evidence="6" id="KW-1185">Reference proteome</keyword>